<dbReference type="EC" id="3.6.4.-" evidence="4"/>
<dbReference type="InterPro" id="IPR001387">
    <property type="entry name" value="Cro/C1-type_HTH"/>
</dbReference>
<dbReference type="InterPro" id="IPR010982">
    <property type="entry name" value="Lambda_DNA-bd_dom_sf"/>
</dbReference>
<dbReference type="NCBIfam" id="TIGR01596">
    <property type="entry name" value="cas3_HD"/>
    <property type="match status" value="1"/>
</dbReference>
<dbReference type="InterPro" id="IPR006483">
    <property type="entry name" value="CRISPR-assoc_Cas3_HD"/>
</dbReference>
<dbReference type="SUPFAM" id="SSF109604">
    <property type="entry name" value="HD-domain/PDEase-like"/>
    <property type="match status" value="1"/>
</dbReference>
<dbReference type="GO" id="GO:0016787">
    <property type="term" value="F:hydrolase activity"/>
    <property type="evidence" value="ECO:0007669"/>
    <property type="project" value="UniProtKB-KW"/>
</dbReference>
<feature type="domain" description="HD Cas3-type" evidence="3">
    <location>
        <begin position="166"/>
        <end position="331"/>
    </location>
</feature>
<gene>
    <name evidence="4" type="ORF">QO011_006550</name>
</gene>
<dbReference type="GO" id="GO:0004519">
    <property type="term" value="F:endonuclease activity"/>
    <property type="evidence" value="ECO:0007669"/>
    <property type="project" value="UniProtKB-KW"/>
</dbReference>
<evidence type="ECO:0000313" key="4">
    <source>
        <dbReference type="EMBL" id="MDQ0473514.1"/>
    </source>
</evidence>
<sequence length="901" mass="94444">MTVVPSAIDTSAIDAYVGGKVGAARIARGLSQTALGDAIGLSFQQIQSCEKGALHIGADRLCEIAKVLGVPVTSFFEGAPHGEAAAAAAATGTALDLEILRHLSRAPDEVVKQAVLRLIRTAPAGRAGEAAPHEPRSARPRRSDQATPGRRRMRGRHFAHAAVDRDPAQWQNLAAHLRAVSALAAVRAEPFGAGRLAALAGLLHDLGKYGKAFQTHLLEGGAAPDHVSAGVQEVLRLAAEGPDGFAVQLAAFCIAGHHDGLPDRDGHPGSLAELCVTAAPPLAPGWRSEIAPDAANLFPHGFRWHDRAFLPFQLAMLGRMVFSCLVDADIVDAEQVRATARGEAADPGAPGLPDVAEALAASLDAHVADGLPNAEESSAGRLPDAIAGARAAAARPRGVFSLTAPAGTSRTLAALGFALDHARHHGMARIVHAAPAALDGTAALLRTVLGEEVVLEHAMTIEAERPAAADTRGLVMEDWAAPVVATSHAELFESLFAASPARCRRLHRLAGTVILLEEPQAIALPVLRACVAALEELTLNYGCTVVLCAGVPPALAAPRLAGGLQIGLDRSLAPPPATPAPHAMLRLQPGATRTDNLLAALATAPQALVVVNGRRQAQALYHAGRAAGLEGLLHLSAGQVAADRQRTLAKARRELAAGRPCRLVATCLVEMAGALDFPLVWRAEAGLDRLLQATALCNRDGRRPARASLVTVFRPAGTGAPPELEPFVEAMRQVARRHEDLLSPEAMAAYLDEAYGRREEAELDRIVLRQAGAADRRASVLGCFTISTGQTRFAYRSVADAFRLDEGGLEPVIVAAEERAQHVLAALAGGRLQPGEAARALQPHLVAVPAAARRRLVESGHVAFVDPARQFAVLRDDSLYCPREGLLWWQADGQDGADVLA</sequence>
<evidence type="ECO:0000259" key="3">
    <source>
        <dbReference type="PROSITE" id="PS51643"/>
    </source>
</evidence>
<evidence type="ECO:0000313" key="5">
    <source>
        <dbReference type="Proteomes" id="UP001242480"/>
    </source>
</evidence>
<dbReference type="SUPFAM" id="SSF47413">
    <property type="entry name" value="lambda repressor-like DNA-binding domains"/>
    <property type="match status" value="1"/>
</dbReference>
<evidence type="ECO:0000259" key="2">
    <source>
        <dbReference type="PROSITE" id="PS50943"/>
    </source>
</evidence>
<keyword evidence="5" id="KW-1185">Reference proteome</keyword>
<keyword evidence="4" id="KW-0540">Nuclease</keyword>
<dbReference type="PROSITE" id="PS51643">
    <property type="entry name" value="HD_CAS3"/>
    <property type="match status" value="1"/>
</dbReference>
<evidence type="ECO:0000256" key="1">
    <source>
        <dbReference type="SAM" id="MobiDB-lite"/>
    </source>
</evidence>
<accession>A0ABU0JGU4</accession>
<dbReference type="Pfam" id="PF01381">
    <property type="entry name" value="HTH_3"/>
    <property type="match status" value="1"/>
</dbReference>
<organism evidence="4 5">
    <name type="scientific">Labrys wisconsinensis</name>
    <dbReference type="NCBI Taxonomy" id="425677"/>
    <lineage>
        <taxon>Bacteria</taxon>
        <taxon>Pseudomonadati</taxon>
        <taxon>Pseudomonadota</taxon>
        <taxon>Alphaproteobacteria</taxon>
        <taxon>Hyphomicrobiales</taxon>
        <taxon>Xanthobacteraceae</taxon>
        <taxon>Labrys</taxon>
    </lineage>
</organism>
<dbReference type="CDD" id="cd09641">
    <property type="entry name" value="Cas3''_I"/>
    <property type="match status" value="1"/>
</dbReference>
<proteinExistence type="predicted"/>
<reference evidence="4 5" key="1">
    <citation type="submission" date="2023-07" db="EMBL/GenBank/DDBJ databases">
        <title>Genomic Encyclopedia of Type Strains, Phase IV (KMG-IV): sequencing the most valuable type-strain genomes for metagenomic binning, comparative biology and taxonomic classification.</title>
        <authorList>
            <person name="Goeker M."/>
        </authorList>
    </citation>
    <scope>NUCLEOTIDE SEQUENCE [LARGE SCALE GENOMIC DNA]</scope>
    <source>
        <strain evidence="4 5">DSM 19619</strain>
    </source>
</reference>
<dbReference type="CDD" id="cd00093">
    <property type="entry name" value="HTH_XRE"/>
    <property type="match status" value="1"/>
</dbReference>
<dbReference type="Proteomes" id="UP001242480">
    <property type="component" value="Unassembled WGS sequence"/>
</dbReference>
<protein>
    <submittedName>
        <fullName evidence="4">CRISPR-associated endonuclease/helicase Cas3</fullName>
        <ecNumber evidence="4">3.1.-.-</ecNumber>
        <ecNumber evidence="4">3.6.4.-</ecNumber>
    </submittedName>
</protein>
<dbReference type="RefSeq" id="WP_307281877.1">
    <property type="nucleotide sequence ID" value="NZ_JAUSVX010000016.1"/>
</dbReference>
<keyword evidence="4" id="KW-0378">Hydrolase</keyword>
<feature type="domain" description="HTH cro/C1-type" evidence="2">
    <location>
        <begin position="23"/>
        <end position="75"/>
    </location>
</feature>
<feature type="compositionally biased region" description="Basic and acidic residues" evidence="1">
    <location>
        <begin position="131"/>
        <end position="144"/>
    </location>
</feature>
<dbReference type="Gene3D" id="1.10.260.40">
    <property type="entry name" value="lambda repressor-like DNA-binding domains"/>
    <property type="match status" value="1"/>
</dbReference>
<dbReference type="EC" id="3.1.-.-" evidence="4"/>
<comment type="caution">
    <text evidence="4">The sequence shown here is derived from an EMBL/GenBank/DDBJ whole genome shotgun (WGS) entry which is preliminary data.</text>
</comment>
<dbReference type="EMBL" id="JAUSVX010000016">
    <property type="protein sequence ID" value="MDQ0473514.1"/>
    <property type="molecule type" value="Genomic_DNA"/>
</dbReference>
<keyword evidence="4" id="KW-0255">Endonuclease</keyword>
<name>A0ABU0JGU4_9HYPH</name>
<dbReference type="PROSITE" id="PS50943">
    <property type="entry name" value="HTH_CROC1"/>
    <property type="match status" value="1"/>
</dbReference>
<feature type="region of interest" description="Disordered" evidence="1">
    <location>
        <begin position="125"/>
        <end position="154"/>
    </location>
</feature>
<dbReference type="SMART" id="SM00530">
    <property type="entry name" value="HTH_XRE"/>
    <property type="match status" value="1"/>
</dbReference>